<reference evidence="18 19" key="1">
    <citation type="journal article" date="2014" name="BMC Genomics">
        <title>Comparative genomics of the major fungal agents of human and animal Sporotrichosis: Sporothrix schenckii and Sporothrix brasiliensis.</title>
        <authorList>
            <person name="Teixeira M.M."/>
            <person name="de Almeida L.G."/>
            <person name="Kubitschek-Barreira P."/>
            <person name="Alves F.L."/>
            <person name="Kioshima E.S."/>
            <person name="Abadio A.K."/>
            <person name="Fernandes L."/>
            <person name="Derengowski L.S."/>
            <person name="Ferreira K.S."/>
            <person name="Souza R.C."/>
            <person name="Ruiz J.C."/>
            <person name="de Andrade N.C."/>
            <person name="Paes H.C."/>
            <person name="Nicola A.M."/>
            <person name="Albuquerque P."/>
            <person name="Gerber A.L."/>
            <person name="Martins V.P."/>
            <person name="Peconick L.D."/>
            <person name="Neto A.V."/>
            <person name="Chaucanez C.B."/>
            <person name="Silva P.A."/>
            <person name="Cunha O.L."/>
            <person name="de Oliveira F.F."/>
            <person name="dos Santos T.C."/>
            <person name="Barros A.L."/>
            <person name="Soares M.A."/>
            <person name="de Oliveira L.M."/>
            <person name="Marini M.M."/>
            <person name="Villalobos-Duno H."/>
            <person name="Cunha M.M."/>
            <person name="de Hoog S."/>
            <person name="da Silveira J.F."/>
            <person name="Henrissat B."/>
            <person name="Nino-Vega G.A."/>
            <person name="Cisalpino P.S."/>
            <person name="Mora-Montes H.M."/>
            <person name="Almeida S.R."/>
            <person name="Stajich J.E."/>
            <person name="Lopes-Bezerra L.M."/>
            <person name="Vasconcelos A.T."/>
            <person name="Felipe M.S."/>
        </authorList>
    </citation>
    <scope>NUCLEOTIDE SEQUENCE [LARGE SCALE GENOMIC DNA]</scope>
    <source>
        <strain evidence="18 19">1099-18</strain>
    </source>
</reference>
<evidence type="ECO:0000256" key="7">
    <source>
        <dbReference type="ARBA" id="ARBA00022679"/>
    </source>
</evidence>
<protein>
    <recommendedName>
        <fullName evidence="5">EKC/KEOPS complex subunit BUD32</fullName>
        <ecNumber evidence="3">2.7.11.1</ecNumber>
    </recommendedName>
    <alternativeName>
        <fullName evidence="11 12">Atypical Serine/threonine protein kinase BUD32</fullName>
    </alternativeName>
    <alternativeName>
        <fullName evidence="4">EKC/KEOPS complex subunit bud32</fullName>
    </alternativeName>
</protein>
<feature type="domain" description="Protein kinase" evidence="17">
    <location>
        <begin position="61"/>
        <end position="460"/>
    </location>
</feature>
<evidence type="ECO:0000256" key="1">
    <source>
        <dbReference type="ARBA" id="ARBA00003747"/>
    </source>
</evidence>
<evidence type="ECO:0000256" key="3">
    <source>
        <dbReference type="ARBA" id="ARBA00012513"/>
    </source>
</evidence>
<keyword evidence="6" id="KW-0723">Serine/threonine-protein kinase</keyword>
<sequence length="462" mass="52155">MDNPRSTSVGFSVNFLSHGPVTTSGTCLKGPNTDLEPLERYKEGGFHPIHLGDTLGPSGRYRVLRKLGHGGYGTVWLCRDTCDDSSRYVAIKVTVARVKPEAIPDLTIMADLDRSAPGAEHISFPLHTFSLKGPNGTHQCIVLPVYGPCVSPRIWTHLKEEPGPVLRGMAYQAAKAMNYLHMNGICHGDFRPANILVKLTNINHLPENNFLSIFDEPKLVEVLTESGDGLPLSSPRYLTYAIDLFRLGGEYLTDQICVVDFGEAFRVSTPPKFSCIPESYLSPELLLQMLQDEKNDYGADDEDGEEENDGDDTTNDDLEEGRVTIGPACDLWALGCTLYAIRQQMALFYMIDDPDELVAEMVRFFGKLPSQWWDTWDRRAEFYDDQGKWVRHGGNETYSLEFILSRPRTIVREPGHESQRTILMTPEAEQKLMADLLYKLLQYEPEKRISAKDVLAHEWFRM</sequence>
<evidence type="ECO:0000256" key="5">
    <source>
        <dbReference type="ARBA" id="ARBA00019973"/>
    </source>
</evidence>
<evidence type="ECO:0000313" key="19">
    <source>
        <dbReference type="Proteomes" id="UP000033710"/>
    </source>
</evidence>
<dbReference type="SUPFAM" id="SSF56112">
    <property type="entry name" value="Protein kinase-like (PK-like)"/>
    <property type="match status" value="1"/>
</dbReference>
<dbReference type="VEuPathDB" id="FungiDB:SPSK_09178"/>
<evidence type="ECO:0000256" key="2">
    <source>
        <dbReference type="ARBA" id="ARBA00011534"/>
    </source>
</evidence>
<keyword evidence="7" id="KW-0808">Transferase</keyword>
<dbReference type="PANTHER" id="PTHR45646:SF11">
    <property type="entry name" value="SERINE_THREONINE-PROTEIN KINASE DOA"/>
    <property type="match status" value="1"/>
</dbReference>
<dbReference type="GO" id="GO:0005634">
    <property type="term" value="C:nucleus"/>
    <property type="evidence" value="ECO:0007669"/>
    <property type="project" value="TreeGrafter"/>
</dbReference>
<dbReference type="InterPro" id="IPR017441">
    <property type="entry name" value="Protein_kinase_ATP_BS"/>
</dbReference>
<evidence type="ECO:0000256" key="10">
    <source>
        <dbReference type="ARBA" id="ARBA00022840"/>
    </source>
</evidence>
<dbReference type="GO" id="GO:0005524">
    <property type="term" value="F:ATP binding"/>
    <property type="evidence" value="ECO:0007669"/>
    <property type="project" value="UniProtKB-UniRule"/>
</dbReference>
<comment type="caution">
    <text evidence="18">The sequence shown here is derived from an EMBL/GenBank/DDBJ whole genome shotgun (WGS) entry which is preliminary data.</text>
</comment>
<dbReference type="OrthoDB" id="5979581at2759"/>
<comment type="catalytic activity">
    <reaction evidence="14">
        <text>L-seryl-[protein] + ATP = O-phospho-L-seryl-[protein] + ADP + H(+)</text>
        <dbReference type="Rhea" id="RHEA:17989"/>
        <dbReference type="Rhea" id="RHEA-COMP:9863"/>
        <dbReference type="Rhea" id="RHEA-COMP:11604"/>
        <dbReference type="ChEBI" id="CHEBI:15378"/>
        <dbReference type="ChEBI" id="CHEBI:29999"/>
        <dbReference type="ChEBI" id="CHEBI:30616"/>
        <dbReference type="ChEBI" id="CHEBI:83421"/>
        <dbReference type="ChEBI" id="CHEBI:456216"/>
        <dbReference type="EC" id="2.7.11.1"/>
    </reaction>
</comment>
<keyword evidence="8 15" id="KW-0547">Nucleotide-binding</keyword>
<name>A0A0F2M795_SPOSC</name>
<evidence type="ECO:0000256" key="11">
    <source>
        <dbReference type="ARBA" id="ARBA00030980"/>
    </source>
</evidence>
<organism evidence="18 19">
    <name type="scientific">Sporothrix schenckii 1099-18</name>
    <dbReference type="NCBI Taxonomy" id="1397361"/>
    <lineage>
        <taxon>Eukaryota</taxon>
        <taxon>Fungi</taxon>
        <taxon>Dikarya</taxon>
        <taxon>Ascomycota</taxon>
        <taxon>Pezizomycotina</taxon>
        <taxon>Sordariomycetes</taxon>
        <taxon>Sordariomycetidae</taxon>
        <taxon>Ophiostomatales</taxon>
        <taxon>Ophiostomataceae</taxon>
        <taxon>Sporothrix</taxon>
    </lineage>
</organism>
<dbReference type="Gene3D" id="1.10.510.10">
    <property type="entry name" value="Transferase(Phosphotransferase) domain 1"/>
    <property type="match status" value="1"/>
</dbReference>
<dbReference type="RefSeq" id="XP_016587615.1">
    <property type="nucleotide sequence ID" value="XM_016735755.1"/>
</dbReference>
<feature type="binding site" evidence="15">
    <location>
        <position position="92"/>
    </location>
    <ligand>
        <name>ATP</name>
        <dbReference type="ChEBI" id="CHEBI:30616"/>
    </ligand>
</feature>
<evidence type="ECO:0000256" key="16">
    <source>
        <dbReference type="SAM" id="MobiDB-lite"/>
    </source>
</evidence>
<comment type="subunit">
    <text evidence="2">Component of the EKC/KEOPS complex composed of at least BUD32, CGI121, GON7, KAE1 and PCC1; the whole complex dimerizes.</text>
</comment>
<keyword evidence="9 18" id="KW-0418">Kinase</keyword>
<dbReference type="GO" id="GO:0004674">
    <property type="term" value="F:protein serine/threonine kinase activity"/>
    <property type="evidence" value="ECO:0007669"/>
    <property type="project" value="UniProtKB-KW"/>
</dbReference>
<dbReference type="PROSITE" id="PS00109">
    <property type="entry name" value="PROTEIN_KINASE_TYR"/>
    <property type="match status" value="1"/>
</dbReference>
<dbReference type="AlphaFoldDB" id="A0A0F2M795"/>
<dbReference type="GeneID" id="27671032"/>
<comment type="function">
    <text evidence="1">Component of the EKC/KEOPS complex that is required for the formation of a threonylcarbamoyl group on adenosine at position 37 (t(6)A37) in tRNAs that read codons beginning with adenine. The complex is probably involved in the transfer of the threonylcarbamoyl moiety of threonylcarbamoyl-AMP (TC-AMP) to the N6 group of A37. BUD32 has ATPase activity in the context of the EKC/KEOPS complex and likely plays a supporting role to the catalytic subunit KAE1. The EKC/KEOPS complex also promotes both telomere uncapping and telomere elongation. The complex is required for efficient recruitment of transcriptional coactivators.</text>
</comment>
<comment type="catalytic activity">
    <reaction evidence="13">
        <text>L-threonyl-[protein] + ATP = O-phospho-L-threonyl-[protein] + ADP + H(+)</text>
        <dbReference type="Rhea" id="RHEA:46608"/>
        <dbReference type="Rhea" id="RHEA-COMP:11060"/>
        <dbReference type="Rhea" id="RHEA-COMP:11605"/>
        <dbReference type="ChEBI" id="CHEBI:15378"/>
        <dbReference type="ChEBI" id="CHEBI:30013"/>
        <dbReference type="ChEBI" id="CHEBI:30616"/>
        <dbReference type="ChEBI" id="CHEBI:61977"/>
        <dbReference type="ChEBI" id="CHEBI:456216"/>
        <dbReference type="EC" id="2.7.11.1"/>
    </reaction>
</comment>
<gene>
    <name evidence="18" type="ORF">SPSK_09178</name>
</gene>
<dbReference type="InterPro" id="IPR051175">
    <property type="entry name" value="CLK_kinases"/>
</dbReference>
<evidence type="ECO:0000259" key="17">
    <source>
        <dbReference type="PROSITE" id="PS50011"/>
    </source>
</evidence>
<evidence type="ECO:0000256" key="15">
    <source>
        <dbReference type="PROSITE-ProRule" id="PRU10141"/>
    </source>
</evidence>
<evidence type="ECO:0000256" key="4">
    <source>
        <dbReference type="ARBA" id="ARBA00013948"/>
    </source>
</evidence>
<dbReference type="InterPro" id="IPR008266">
    <property type="entry name" value="Tyr_kinase_AS"/>
</dbReference>
<dbReference type="InterPro" id="IPR011009">
    <property type="entry name" value="Kinase-like_dom_sf"/>
</dbReference>
<dbReference type="InterPro" id="IPR000719">
    <property type="entry name" value="Prot_kinase_dom"/>
</dbReference>
<evidence type="ECO:0000256" key="13">
    <source>
        <dbReference type="ARBA" id="ARBA00047899"/>
    </source>
</evidence>
<reference evidence="18 19" key="2">
    <citation type="journal article" date="2015" name="Eukaryot. Cell">
        <title>Asexual propagation of a virulent clone complex in a human and feline outbreak of sporotrichosis.</title>
        <authorList>
            <person name="Teixeira Mde M."/>
            <person name="Rodrigues A.M."/>
            <person name="Tsui C.K."/>
            <person name="de Almeida L.G."/>
            <person name="Van Diepeningen A.D."/>
            <person name="van den Ende B.G."/>
            <person name="Fernandes G.F."/>
            <person name="Kano R."/>
            <person name="Hamelin R.C."/>
            <person name="Lopes-Bezerra L.M."/>
            <person name="Vasconcelos A.T."/>
            <person name="de Hoog S."/>
            <person name="de Camargo Z.P."/>
            <person name="Felipe M.S."/>
        </authorList>
    </citation>
    <scope>NUCLEOTIDE SEQUENCE [LARGE SCALE GENOMIC DNA]</scope>
    <source>
        <strain evidence="18 19">1099-18</strain>
    </source>
</reference>
<dbReference type="PROSITE" id="PS50011">
    <property type="entry name" value="PROTEIN_KINASE_DOM"/>
    <property type="match status" value="1"/>
</dbReference>
<dbReference type="Pfam" id="PF00069">
    <property type="entry name" value="Pkinase"/>
    <property type="match status" value="2"/>
</dbReference>
<dbReference type="SMART" id="SM00220">
    <property type="entry name" value="S_TKc"/>
    <property type="match status" value="1"/>
</dbReference>
<dbReference type="PROSITE" id="PS00107">
    <property type="entry name" value="PROTEIN_KINASE_ATP"/>
    <property type="match status" value="1"/>
</dbReference>
<keyword evidence="10 15" id="KW-0067">ATP-binding</keyword>
<dbReference type="GO" id="GO:0043484">
    <property type="term" value="P:regulation of RNA splicing"/>
    <property type="evidence" value="ECO:0007669"/>
    <property type="project" value="TreeGrafter"/>
</dbReference>
<accession>A0A0F2M795</accession>
<dbReference type="KEGG" id="ssck:SPSK_09178"/>
<feature type="region of interest" description="Disordered" evidence="16">
    <location>
        <begin position="296"/>
        <end position="320"/>
    </location>
</feature>
<dbReference type="Proteomes" id="UP000033710">
    <property type="component" value="Unassembled WGS sequence"/>
</dbReference>
<evidence type="ECO:0000313" key="18">
    <source>
        <dbReference type="EMBL" id="KJR84939.1"/>
    </source>
</evidence>
<dbReference type="EC" id="2.7.11.1" evidence="3"/>
<evidence type="ECO:0000256" key="8">
    <source>
        <dbReference type="ARBA" id="ARBA00022741"/>
    </source>
</evidence>
<feature type="compositionally biased region" description="Acidic residues" evidence="16">
    <location>
        <begin position="298"/>
        <end position="319"/>
    </location>
</feature>
<dbReference type="Gene3D" id="3.30.200.20">
    <property type="entry name" value="Phosphorylase Kinase, domain 1"/>
    <property type="match status" value="1"/>
</dbReference>
<evidence type="ECO:0000256" key="6">
    <source>
        <dbReference type="ARBA" id="ARBA00022527"/>
    </source>
</evidence>
<evidence type="ECO:0000256" key="12">
    <source>
        <dbReference type="ARBA" id="ARBA00033194"/>
    </source>
</evidence>
<evidence type="ECO:0000256" key="14">
    <source>
        <dbReference type="ARBA" id="ARBA00048679"/>
    </source>
</evidence>
<dbReference type="EMBL" id="AXCR01000007">
    <property type="protein sequence ID" value="KJR84939.1"/>
    <property type="molecule type" value="Genomic_DNA"/>
</dbReference>
<proteinExistence type="predicted"/>
<evidence type="ECO:0000256" key="9">
    <source>
        <dbReference type="ARBA" id="ARBA00022777"/>
    </source>
</evidence>
<dbReference type="PANTHER" id="PTHR45646">
    <property type="entry name" value="SERINE/THREONINE-PROTEIN KINASE DOA-RELATED"/>
    <property type="match status" value="1"/>
</dbReference>